<reference evidence="1 2" key="1">
    <citation type="submission" date="2014-08" db="EMBL/GenBank/DDBJ databases">
        <title>Genomic and Phenotypic Diversity of Colwellia psychrerythraea strains from Disparate Marine Basins.</title>
        <authorList>
            <person name="Techtmann S.M."/>
            <person name="Stelling S.C."/>
            <person name="Utturkar S.M."/>
            <person name="Alshibli N."/>
            <person name="Harris A."/>
            <person name="Brown S.D."/>
            <person name="Hazen T.C."/>
        </authorList>
    </citation>
    <scope>NUCLEOTIDE SEQUENCE [LARGE SCALE GENOMIC DNA]</scope>
    <source>
        <strain evidence="1 2">GAB14E</strain>
    </source>
</reference>
<dbReference type="OrthoDB" id="6294220at2"/>
<dbReference type="RefSeq" id="WP_033081144.1">
    <property type="nucleotide sequence ID" value="NZ_JQEC01000011.1"/>
</dbReference>
<name>A0A099KZK1_COLPS</name>
<dbReference type="Proteomes" id="UP000029868">
    <property type="component" value="Unassembled WGS sequence"/>
</dbReference>
<organism evidence="1 2">
    <name type="scientific">Colwellia psychrerythraea</name>
    <name type="common">Vibrio psychroerythus</name>
    <dbReference type="NCBI Taxonomy" id="28229"/>
    <lineage>
        <taxon>Bacteria</taxon>
        <taxon>Pseudomonadati</taxon>
        <taxon>Pseudomonadota</taxon>
        <taxon>Gammaproteobacteria</taxon>
        <taxon>Alteromonadales</taxon>
        <taxon>Colwelliaceae</taxon>
        <taxon>Colwellia</taxon>
    </lineage>
</organism>
<dbReference type="EMBL" id="JQEC01000011">
    <property type="protein sequence ID" value="KGJ96154.1"/>
    <property type="molecule type" value="Genomic_DNA"/>
</dbReference>
<sequence>MSAQPQKSATKLKTEERRVSKDINLVYDFTEKPNRTQLKAHDDRAVVAKLRADLVLPNNKILTVDIDFDSTSGYHNNTMLVMDDFGVEMLVTAFAVKYGQPFADKISNAWAEKQHQNDPRKPTYLLVQKPTVEGNMPKIFAVCGDREHDKDGTKGTPQSIV</sequence>
<dbReference type="PATRIC" id="fig|28229.3.peg.1032"/>
<gene>
    <name evidence="1" type="ORF">GAB14E_0101</name>
</gene>
<comment type="caution">
    <text evidence="1">The sequence shown here is derived from an EMBL/GenBank/DDBJ whole genome shotgun (WGS) entry which is preliminary data.</text>
</comment>
<accession>A0A099KZK1</accession>
<proteinExistence type="predicted"/>
<protein>
    <submittedName>
        <fullName evidence="1">Uncharacterized protein</fullName>
    </submittedName>
</protein>
<evidence type="ECO:0000313" key="2">
    <source>
        <dbReference type="Proteomes" id="UP000029868"/>
    </source>
</evidence>
<evidence type="ECO:0000313" key="1">
    <source>
        <dbReference type="EMBL" id="KGJ96154.1"/>
    </source>
</evidence>
<dbReference type="AlphaFoldDB" id="A0A099KZK1"/>